<dbReference type="RefSeq" id="WP_160368154.1">
    <property type="nucleotide sequence ID" value="NZ_WSQA01000003.1"/>
</dbReference>
<protein>
    <submittedName>
        <fullName evidence="5">Methyltransferase domain-containing protein</fullName>
    </submittedName>
</protein>
<dbReference type="Gene3D" id="3.40.50.150">
    <property type="entry name" value="Vaccinia Virus protein VP39"/>
    <property type="match status" value="1"/>
</dbReference>
<name>A0A6N8KXQ2_9SPHI</name>
<keyword evidence="2 5" id="KW-0489">Methyltransferase</keyword>
<comment type="caution">
    <text evidence="5">The sequence shown here is derived from an EMBL/GenBank/DDBJ whole genome shotgun (WGS) entry which is preliminary data.</text>
</comment>
<evidence type="ECO:0000256" key="1">
    <source>
        <dbReference type="ARBA" id="ARBA00022553"/>
    </source>
</evidence>
<dbReference type="InterPro" id="IPR029063">
    <property type="entry name" value="SAM-dependent_MTases_sf"/>
</dbReference>
<evidence type="ECO:0000256" key="4">
    <source>
        <dbReference type="ARBA" id="ARBA00022691"/>
    </source>
</evidence>
<keyword evidence="4" id="KW-0949">S-adenosyl-L-methionine</keyword>
<reference evidence="5 6" key="1">
    <citation type="submission" date="2019-12" db="EMBL/GenBank/DDBJ databases">
        <authorList>
            <person name="Dong K."/>
        </authorList>
    </citation>
    <scope>NUCLEOTIDE SEQUENCE [LARGE SCALE GENOMIC DNA]</scope>
    <source>
        <strain evidence="5 6">JCM 31225</strain>
    </source>
</reference>
<evidence type="ECO:0000256" key="3">
    <source>
        <dbReference type="ARBA" id="ARBA00022679"/>
    </source>
</evidence>
<dbReference type="EMBL" id="WSQA01000003">
    <property type="protein sequence ID" value="MVZ61499.1"/>
    <property type="molecule type" value="Genomic_DNA"/>
</dbReference>
<evidence type="ECO:0000313" key="6">
    <source>
        <dbReference type="Proteomes" id="UP000435036"/>
    </source>
</evidence>
<gene>
    <name evidence="5" type="ORF">GQF63_05650</name>
</gene>
<keyword evidence="3 5" id="KW-0808">Transferase</keyword>
<proteinExistence type="predicted"/>
<organism evidence="5 6">
    <name type="scientific">Sphingobacterium humi</name>
    <dbReference type="NCBI Taxonomy" id="1796905"/>
    <lineage>
        <taxon>Bacteria</taxon>
        <taxon>Pseudomonadati</taxon>
        <taxon>Bacteroidota</taxon>
        <taxon>Sphingobacteriia</taxon>
        <taxon>Sphingobacteriales</taxon>
        <taxon>Sphingobacteriaceae</taxon>
        <taxon>Sphingobacterium</taxon>
    </lineage>
</organism>
<evidence type="ECO:0000313" key="5">
    <source>
        <dbReference type="EMBL" id="MVZ61499.1"/>
    </source>
</evidence>
<evidence type="ECO:0000256" key="2">
    <source>
        <dbReference type="ARBA" id="ARBA00022603"/>
    </source>
</evidence>
<dbReference type="CDD" id="cd02440">
    <property type="entry name" value="AdoMet_MTases"/>
    <property type="match status" value="1"/>
</dbReference>
<dbReference type="PANTHER" id="PTHR32183:SF6">
    <property type="entry name" value="CYSTEINE SULFINATE DESULFINASE_CYSTEINE DESULFURASE AND RELATED ENZYMES"/>
    <property type="match status" value="1"/>
</dbReference>
<dbReference type="Proteomes" id="UP000435036">
    <property type="component" value="Unassembled WGS sequence"/>
</dbReference>
<dbReference type="PANTHER" id="PTHR32183">
    <property type="match status" value="1"/>
</dbReference>
<sequence length="212" mass="23951">MEKDKSLAALRTAPESFWNERWENNQTGWDIGYASPALTQYIDGLEDKQLRILIPGCGNAYEAAYLVEKGFQDIYIIDIAPLAVERAQQKFKELPQVKVIQGDFFQLEGTFDLILEQTFFCAIDPTLRPAYVKKMKELLSTEGVLAGLLFQVEFEKAGPPFGGSAAEYQALFQEDFDILRMETCYNSIPPRAGSELFIRMAPKKESQASQTI</sequence>
<dbReference type="AlphaFoldDB" id="A0A6N8KXQ2"/>
<accession>A0A6N8KXQ2</accession>
<keyword evidence="1" id="KW-0597">Phosphoprotein</keyword>
<dbReference type="GO" id="GO:0008757">
    <property type="term" value="F:S-adenosylmethionine-dependent methyltransferase activity"/>
    <property type="evidence" value="ECO:0007669"/>
    <property type="project" value="InterPro"/>
</dbReference>
<dbReference type="Pfam" id="PF05724">
    <property type="entry name" value="TPMT"/>
    <property type="match status" value="1"/>
</dbReference>
<dbReference type="PROSITE" id="PS51585">
    <property type="entry name" value="SAM_MT_TPMT"/>
    <property type="match status" value="1"/>
</dbReference>
<keyword evidence="6" id="KW-1185">Reference proteome</keyword>
<dbReference type="GO" id="GO:0032259">
    <property type="term" value="P:methylation"/>
    <property type="evidence" value="ECO:0007669"/>
    <property type="project" value="UniProtKB-KW"/>
</dbReference>
<dbReference type="OrthoDB" id="9778208at2"/>
<dbReference type="SUPFAM" id="SSF53335">
    <property type="entry name" value="S-adenosyl-L-methionine-dependent methyltransferases"/>
    <property type="match status" value="1"/>
</dbReference>
<dbReference type="InterPro" id="IPR008854">
    <property type="entry name" value="TPMT"/>
</dbReference>